<dbReference type="EMBL" id="JACASE010000012">
    <property type="protein sequence ID" value="KAF6422636.1"/>
    <property type="molecule type" value="Genomic_DNA"/>
</dbReference>
<feature type="region of interest" description="Disordered" evidence="1">
    <location>
        <begin position="106"/>
        <end position="189"/>
    </location>
</feature>
<feature type="region of interest" description="Disordered" evidence="1">
    <location>
        <begin position="1"/>
        <end position="23"/>
    </location>
</feature>
<sequence length="331" mass="34575">MGTEAEEETATKPSGPCSQQTRQGASLLKSILGRGPGRSQHHRPPRLLLLFTEHLLCAGPPARKQINGWWISGALSGLADCRGLRGGVGPTRSEAKGARLRRRHLICSPPLEPGGGLSRGGRGTRPGRGDDGASGMPRMQRSSLAAGAWPAPRRASCEPSQCRGAVVQPAGGAEGRPSRDRGSASARACRGLSLGPPGLALLRLPWGWLWGAPGKDPGHMLGEGPPQPGIKTLSSQDAQQAAPPLPEAQVVAALWQGGGLASRLQHWAVGEPCGCLATTSWHPSPARPLWLGLGVQRTLPATFTGAPHILAGTPHWVLTLPVWQTLTLSAQ</sequence>
<evidence type="ECO:0000313" key="3">
    <source>
        <dbReference type="Proteomes" id="UP000593571"/>
    </source>
</evidence>
<accession>A0A7J8DHX8</accession>
<feature type="region of interest" description="Disordered" evidence="1">
    <location>
        <begin position="217"/>
        <end position="240"/>
    </location>
</feature>
<name>A0A7J8DHX8_ROUAE</name>
<dbReference type="Proteomes" id="UP000593571">
    <property type="component" value="Unassembled WGS sequence"/>
</dbReference>
<protein>
    <submittedName>
        <fullName evidence="2">Uncharacterized protein</fullName>
    </submittedName>
</protein>
<reference evidence="2 3" key="1">
    <citation type="journal article" date="2020" name="Nature">
        <title>Six reference-quality genomes reveal evolution of bat adaptations.</title>
        <authorList>
            <person name="Jebb D."/>
            <person name="Huang Z."/>
            <person name="Pippel M."/>
            <person name="Hughes G.M."/>
            <person name="Lavrichenko K."/>
            <person name="Devanna P."/>
            <person name="Winkler S."/>
            <person name="Jermiin L.S."/>
            <person name="Skirmuntt E.C."/>
            <person name="Katzourakis A."/>
            <person name="Burkitt-Gray L."/>
            <person name="Ray D.A."/>
            <person name="Sullivan K.A.M."/>
            <person name="Roscito J.G."/>
            <person name="Kirilenko B.M."/>
            <person name="Davalos L.M."/>
            <person name="Corthals A.P."/>
            <person name="Power M.L."/>
            <person name="Jones G."/>
            <person name="Ransome R.D."/>
            <person name="Dechmann D.K.N."/>
            <person name="Locatelli A.G."/>
            <person name="Puechmaille S.J."/>
            <person name="Fedrigo O."/>
            <person name="Jarvis E.D."/>
            <person name="Hiller M."/>
            <person name="Vernes S.C."/>
            <person name="Myers E.W."/>
            <person name="Teeling E.C."/>
        </authorList>
    </citation>
    <scope>NUCLEOTIDE SEQUENCE [LARGE SCALE GENOMIC DNA]</scope>
    <source>
        <strain evidence="2">MRouAeg1</strain>
        <tissue evidence="2">Muscle</tissue>
    </source>
</reference>
<evidence type="ECO:0000256" key="1">
    <source>
        <dbReference type="SAM" id="MobiDB-lite"/>
    </source>
</evidence>
<dbReference type="AlphaFoldDB" id="A0A7J8DHX8"/>
<proteinExistence type="predicted"/>
<comment type="caution">
    <text evidence="2">The sequence shown here is derived from an EMBL/GenBank/DDBJ whole genome shotgun (WGS) entry which is preliminary data.</text>
</comment>
<gene>
    <name evidence="2" type="ORF">HJG63_008480</name>
</gene>
<evidence type="ECO:0000313" key="2">
    <source>
        <dbReference type="EMBL" id="KAF6422636.1"/>
    </source>
</evidence>
<feature type="compositionally biased region" description="Gly residues" evidence="1">
    <location>
        <begin position="113"/>
        <end position="126"/>
    </location>
</feature>
<keyword evidence="3" id="KW-1185">Reference proteome</keyword>
<organism evidence="2 3">
    <name type="scientific">Rousettus aegyptiacus</name>
    <name type="common">Egyptian fruit bat</name>
    <name type="synonym">Pteropus aegyptiacus</name>
    <dbReference type="NCBI Taxonomy" id="9407"/>
    <lineage>
        <taxon>Eukaryota</taxon>
        <taxon>Metazoa</taxon>
        <taxon>Chordata</taxon>
        <taxon>Craniata</taxon>
        <taxon>Vertebrata</taxon>
        <taxon>Euteleostomi</taxon>
        <taxon>Mammalia</taxon>
        <taxon>Eutheria</taxon>
        <taxon>Laurasiatheria</taxon>
        <taxon>Chiroptera</taxon>
        <taxon>Yinpterochiroptera</taxon>
        <taxon>Pteropodoidea</taxon>
        <taxon>Pteropodidae</taxon>
        <taxon>Rousettinae</taxon>
        <taxon>Rousettus</taxon>
    </lineage>
</organism>